<gene>
    <name evidence="2" type="ORF">Ae201684_003106</name>
</gene>
<organism evidence="2 3">
    <name type="scientific">Aphanomyces euteiches</name>
    <dbReference type="NCBI Taxonomy" id="100861"/>
    <lineage>
        <taxon>Eukaryota</taxon>
        <taxon>Sar</taxon>
        <taxon>Stramenopiles</taxon>
        <taxon>Oomycota</taxon>
        <taxon>Saprolegniomycetes</taxon>
        <taxon>Saprolegniales</taxon>
        <taxon>Verrucalvaceae</taxon>
        <taxon>Aphanomyces</taxon>
    </lineage>
</organism>
<accession>A0A6G0XNW7</accession>
<keyword evidence="3" id="KW-1185">Reference proteome</keyword>
<keyword evidence="1" id="KW-1133">Transmembrane helix</keyword>
<dbReference type="EMBL" id="VJMJ01000034">
    <property type="protein sequence ID" value="KAF0741920.1"/>
    <property type="molecule type" value="Genomic_DNA"/>
</dbReference>
<sequence length="78" mass="8796">MSPAAELTSQRLRQLSLFDGQNTSSFYVLLCAVCAIAVVLFVYGVYKSKRGTEMDRQRRESTADTIVDLEIETPKDFD</sequence>
<feature type="transmembrane region" description="Helical" evidence="1">
    <location>
        <begin position="26"/>
        <end position="46"/>
    </location>
</feature>
<keyword evidence="1" id="KW-0472">Membrane</keyword>
<name>A0A6G0XNW7_9STRA</name>
<dbReference type="AlphaFoldDB" id="A0A6G0XNW7"/>
<proteinExistence type="predicted"/>
<comment type="caution">
    <text evidence="2">The sequence shown here is derived from an EMBL/GenBank/DDBJ whole genome shotgun (WGS) entry which is preliminary data.</text>
</comment>
<protein>
    <submittedName>
        <fullName evidence="2">Uncharacterized protein</fullName>
    </submittedName>
</protein>
<evidence type="ECO:0000313" key="3">
    <source>
        <dbReference type="Proteomes" id="UP000481153"/>
    </source>
</evidence>
<dbReference type="Proteomes" id="UP000481153">
    <property type="component" value="Unassembled WGS sequence"/>
</dbReference>
<evidence type="ECO:0000256" key="1">
    <source>
        <dbReference type="SAM" id="Phobius"/>
    </source>
</evidence>
<evidence type="ECO:0000313" key="2">
    <source>
        <dbReference type="EMBL" id="KAF0741920.1"/>
    </source>
</evidence>
<keyword evidence="1" id="KW-0812">Transmembrane</keyword>
<reference evidence="2 3" key="1">
    <citation type="submission" date="2019-07" db="EMBL/GenBank/DDBJ databases">
        <title>Genomics analysis of Aphanomyces spp. identifies a new class of oomycete effector associated with host adaptation.</title>
        <authorList>
            <person name="Gaulin E."/>
        </authorList>
    </citation>
    <scope>NUCLEOTIDE SEQUENCE [LARGE SCALE GENOMIC DNA]</scope>
    <source>
        <strain evidence="2 3">ATCC 201684</strain>
    </source>
</reference>
<dbReference type="VEuPathDB" id="FungiDB:AeMF1_015273"/>